<proteinExistence type="inferred from homology"/>
<dbReference type="PANTHER" id="PTHR22461">
    <property type="entry name" value="SERINE-RICH COILED-COIL DOMAIN-CONTAINING PROTEIN 2-RELATED"/>
    <property type="match status" value="1"/>
</dbReference>
<feature type="compositionally biased region" description="Polar residues" evidence="4">
    <location>
        <begin position="160"/>
        <end position="184"/>
    </location>
</feature>
<dbReference type="PANTHER" id="PTHR22461:SF2">
    <property type="entry name" value="SERINE-RICH COILED-COIL DOMAIN-CONTAINING PROTEIN 2"/>
    <property type="match status" value="1"/>
</dbReference>
<feature type="compositionally biased region" description="Polar residues" evidence="4">
    <location>
        <begin position="239"/>
        <end position="248"/>
    </location>
</feature>
<protein>
    <recommendedName>
        <fullName evidence="7">Coiled-coil serine-rich protein 2a</fullName>
    </recommendedName>
</protein>
<feature type="compositionally biased region" description="Polar residues" evidence="4">
    <location>
        <begin position="394"/>
        <end position="408"/>
    </location>
</feature>
<feature type="compositionally biased region" description="Polar residues" evidence="4">
    <location>
        <begin position="813"/>
        <end position="826"/>
    </location>
</feature>
<sequence length="960" mass="103763">MPTMVSRLPKFGSRPKPETTPASLSNSSLHLTNGFYHHPGPAAVNSTTGVSPSTAKLNGFIRMPSSFSTKWRKGVENVKDKGVGGDTGFGRGKGCNPVQRSGNVHQSSSQRQQGSQVVLQNNTKNTASSVKGQGQTVTRSSQFPQSNIRTPVTKTGYGNFKSNPSRLTKGTKQALNSSPQTDAHSSPKRPQGFVSAVGSPGHLSGSNLHKKPAASRSLSTESLGYVPFLRLSEENRFQSRSLTQVRQQPSPTHTLSSASSSSLPRSPSFTRSYSITRAARGVTLSSPEQAPPRGSLLKSPAGSSIGQPKCIEVQSGVAFGKVGVCNPSPSPSLGLKKTLLPKFIPAPKNSGLSYKLSRPSLLKQPRSLRGTLTGDLRGYHELKQVPNRLRNSVVMPSTSKNSPENKPTGQEAGGQSVDLGEESLVGETLEDISLLSTLSLDRNDICHEYMEDFDKLGNGDVEIILPSSKNYDDDSGLDQSCTGFEEKSVIKESDIETDLCCPENEMNWTAVGDEQEEVNHISRRRRSNQPDYHDQMELSLDLSSSDSCGSGGTYMWDEEGLEPLGVSGSAPSINTNNGTTHHIGSCDSDDILNNLDSCDLGDDDLMLDSDFPEDASLSDEDSLSHMATWMRRQLCWGAQDGHNDNQSDFQSCKLTEDAGNKRTSDSKNCEIILDLCPTSLGVDVEELAEDCLAVRSQLEFLQTLLLQVEDVDEDTPTTDTLSPEPNDSSCSSNSQVQALLQEVQQLREELKSQDQTIAQLNLQLTVSLATTGCCCREKKEKVDQHTQTSVMQTESVALQTPWEESKSPILDFSSFNTQKPLTSPAHTPSPGNPTQPSPPSDKLLLSPYTNQISQREGHTRKIRKTEQSGGTSSKVLLTPQPSKFQLLPSDTSSSAHTSPKSRVSKQPLDPHKNISRAKLKAMASTSCSSITPPQTKEPQRSQQTTVHASPSCLPPGSSPQ</sequence>
<reference evidence="5" key="3">
    <citation type="submission" date="2025-08" db="UniProtKB">
        <authorList>
            <consortium name="Ensembl"/>
        </authorList>
    </citation>
    <scope>IDENTIFICATION</scope>
    <source>
        <strain evidence="5">HSOK</strain>
    </source>
</reference>
<feature type="region of interest" description="Disordered" evidence="4">
    <location>
        <begin position="365"/>
        <end position="416"/>
    </location>
</feature>
<feature type="coiled-coil region" evidence="3">
    <location>
        <begin position="733"/>
        <end position="763"/>
    </location>
</feature>
<keyword evidence="2 3" id="KW-0175">Coiled coil</keyword>
<feature type="region of interest" description="Disordered" evidence="4">
    <location>
        <begin position="1"/>
        <end position="33"/>
    </location>
</feature>
<name>A0A3P9HUP3_ORYLA</name>
<evidence type="ECO:0008006" key="7">
    <source>
        <dbReference type="Google" id="ProtNLM"/>
    </source>
</evidence>
<feature type="region of interest" description="Disordered" evidence="4">
    <location>
        <begin position="78"/>
        <end position="219"/>
    </location>
</feature>
<evidence type="ECO:0000313" key="6">
    <source>
        <dbReference type="Proteomes" id="UP000265200"/>
    </source>
</evidence>
<evidence type="ECO:0000256" key="2">
    <source>
        <dbReference type="ARBA" id="ARBA00023054"/>
    </source>
</evidence>
<dbReference type="InterPro" id="IPR029627">
    <property type="entry name" value="CCSER"/>
</dbReference>
<evidence type="ECO:0000256" key="1">
    <source>
        <dbReference type="ARBA" id="ARBA00010949"/>
    </source>
</evidence>
<dbReference type="AlphaFoldDB" id="A0A3P9HUP3"/>
<feature type="compositionally biased region" description="Polar residues" evidence="4">
    <location>
        <begin position="721"/>
        <end position="732"/>
    </location>
</feature>
<accession>A0A3P9HUP3</accession>
<reference evidence="5" key="4">
    <citation type="submission" date="2025-09" db="UniProtKB">
        <authorList>
            <consortium name="Ensembl"/>
        </authorList>
    </citation>
    <scope>IDENTIFICATION</scope>
    <source>
        <strain evidence="5">HSOK</strain>
    </source>
</reference>
<feature type="compositionally biased region" description="Polar residues" evidence="4">
    <location>
        <begin position="923"/>
        <end position="948"/>
    </location>
</feature>
<dbReference type="Proteomes" id="UP000265200">
    <property type="component" value="Chromosome 19"/>
</dbReference>
<feature type="compositionally biased region" description="Polar residues" evidence="4">
    <location>
        <begin position="117"/>
        <end position="153"/>
    </location>
</feature>
<reference key="1">
    <citation type="journal article" date="2007" name="Nature">
        <title>The medaka draft genome and insights into vertebrate genome evolution.</title>
        <authorList>
            <person name="Kasahara M."/>
            <person name="Naruse K."/>
            <person name="Sasaki S."/>
            <person name="Nakatani Y."/>
            <person name="Qu W."/>
            <person name="Ahsan B."/>
            <person name="Yamada T."/>
            <person name="Nagayasu Y."/>
            <person name="Doi K."/>
            <person name="Kasai Y."/>
            <person name="Jindo T."/>
            <person name="Kobayashi D."/>
            <person name="Shimada A."/>
            <person name="Toyoda A."/>
            <person name="Kuroki Y."/>
            <person name="Fujiyama A."/>
            <person name="Sasaki T."/>
            <person name="Shimizu A."/>
            <person name="Asakawa S."/>
            <person name="Shimizu N."/>
            <person name="Hashimoto S."/>
            <person name="Yang J."/>
            <person name="Lee Y."/>
            <person name="Matsushima K."/>
            <person name="Sugano S."/>
            <person name="Sakaizumi M."/>
            <person name="Narita T."/>
            <person name="Ohishi K."/>
            <person name="Haga S."/>
            <person name="Ohta F."/>
            <person name="Nomoto H."/>
            <person name="Nogata K."/>
            <person name="Morishita T."/>
            <person name="Endo T."/>
            <person name="Shin-I T."/>
            <person name="Takeda H."/>
            <person name="Morishita S."/>
            <person name="Kohara Y."/>
        </authorList>
    </citation>
    <scope>NUCLEOTIDE SEQUENCE [LARGE SCALE GENOMIC DNA]</scope>
    <source>
        <strain>Hd-rR</strain>
    </source>
</reference>
<feature type="compositionally biased region" description="Low complexity" evidence="4">
    <location>
        <begin position="249"/>
        <end position="272"/>
    </location>
</feature>
<feature type="region of interest" description="Disordered" evidence="4">
    <location>
        <begin position="813"/>
        <end position="960"/>
    </location>
</feature>
<evidence type="ECO:0000256" key="3">
    <source>
        <dbReference type="SAM" id="Coils"/>
    </source>
</evidence>
<dbReference type="Ensembl" id="ENSORLT00015032224.1">
    <property type="protein sequence ID" value="ENSORLP00015011423.1"/>
    <property type="gene ID" value="ENSORLG00015012248.1"/>
</dbReference>
<feature type="region of interest" description="Disordered" evidence="4">
    <location>
        <begin position="711"/>
        <end position="732"/>
    </location>
</feature>
<feature type="compositionally biased region" description="Gly residues" evidence="4">
    <location>
        <begin position="84"/>
        <end position="93"/>
    </location>
</feature>
<evidence type="ECO:0000313" key="5">
    <source>
        <dbReference type="Ensembl" id="ENSORLP00015011423.1"/>
    </source>
</evidence>
<organism evidence="5 6">
    <name type="scientific">Oryzias latipes</name>
    <name type="common">Japanese rice fish</name>
    <name type="synonym">Japanese killifish</name>
    <dbReference type="NCBI Taxonomy" id="8090"/>
    <lineage>
        <taxon>Eukaryota</taxon>
        <taxon>Metazoa</taxon>
        <taxon>Chordata</taxon>
        <taxon>Craniata</taxon>
        <taxon>Vertebrata</taxon>
        <taxon>Euteleostomi</taxon>
        <taxon>Actinopterygii</taxon>
        <taxon>Neopterygii</taxon>
        <taxon>Teleostei</taxon>
        <taxon>Neoteleostei</taxon>
        <taxon>Acanthomorphata</taxon>
        <taxon>Ovalentaria</taxon>
        <taxon>Atherinomorphae</taxon>
        <taxon>Beloniformes</taxon>
        <taxon>Adrianichthyidae</taxon>
        <taxon>Oryziinae</taxon>
        <taxon>Oryzias</taxon>
    </lineage>
</organism>
<feature type="compositionally biased region" description="Polar residues" evidence="4">
    <location>
        <begin position="867"/>
        <end position="901"/>
    </location>
</feature>
<evidence type="ECO:0000256" key="4">
    <source>
        <dbReference type="SAM" id="MobiDB-lite"/>
    </source>
</evidence>
<comment type="similarity">
    <text evidence="1">Belongs to the CCSER family.</text>
</comment>
<feature type="compositionally biased region" description="Pro residues" evidence="4">
    <location>
        <begin position="830"/>
        <end position="839"/>
    </location>
</feature>
<feature type="compositionally biased region" description="Polar residues" evidence="4">
    <location>
        <begin position="20"/>
        <end position="31"/>
    </location>
</feature>
<feature type="region of interest" description="Disordered" evidence="4">
    <location>
        <begin position="239"/>
        <end position="305"/>
    </location>
</feature>
<reference evidence="5 6" key="2">
    <citation type="submission" date="2017-04" db="EMBL/GenBank/DDBJ databases">
        <title>CpG methylation of centromeres and impact of large insertions on vertebrate speciation.</title>
        <authorList>
            <person name="Ichikawa K."/>
            <person name="Yoshimura J."/>
            <person name="Morishita S."/>
        </authorList>
    </citation>
    <scope>NUCLEOTIDE SEQUENCE</scope>
    <source>
        <strain evidence="5 6">HSOK</strain>
    </source>
</reference>
<feature type="compositionally biased region" description="Low complexity" evidence="4">
    <location>
        <begin position="106"/>
        <end position="116"/>
    </location>
</feature>